<dbReference type="GO" id="GO:0030003">
    <property type="term" value="P:intracellular monoatomic cation homeostasis"/>
    <property type="evidence" value="ECO:0007669"/>
    <property type="project" value="TreeGrafter"/>
</dbReference>
<dbReference type="OrthoDB" id="73691at2759"/>
<evidence type="ECO:0000259" key="10">
    <source>
        <dbReference type="PROSITE" id="PS51758"/>
    </source>
</evidence>
<keyword evidence="6 9" id="KW-0472">Membrane</keyword>
<gene>
    <name evidence="11" type="ORF">ASPCAL09826</name>
</gene>
<evidence type="ECO:0000256" key="5">
    <source>
        <dbReference type="ARBA" id="ARBA00023128"/>
    </source>
</evidence>
<evidence type="ECO:0000313" key="12">
    <source>
        <dbReference type="Proteomes" id="UP000054771"/>
    </source>
</evidence>
<evidence type="ECO:0000256" key="3">
    <source>
        <dbReference type="ARBA" id="ARBA00022792"/>
    </source>
</evidence>
<dbReference type="EMBL" id="CDMC01000008">
    <property type="protein sequence ID" value="CEL06654.1"/>
    <property type="molecule type" value="Genomic_DNA"/>
</dbReference>
<dbReference type="InterPro" id="IPR044202">
    <property type="entry name" value="LETM1/MDM38-like"/>
</dbReference>
<dbReference type="PANTHER" id="PTHR14009:SF6">
    <property type="entry name" value="LETM1 RBD DOMAIN-CONTAINING PROTEIN"/>
    <property type="match status" value="1"/>
</dbReference>
<feature type="region of interest" description="Disordered" evidence="8">
    <location>
        <begin position="155"/>
        <end position="177"/>
    </location>
</feature>
<dbReference type="GO" id="GO:0043022">
    <property type="term" value="F:ribosome binding"/>
    <property type="evidence" value="ECO:0007669"/>
    <property type="project" value="InterPro"/>
</dbReference>
<evidence type="ECO:0000256" key="9">
    <source>
        <dbReference type="SAM" id="Phobius"/>
    </source>
</evidence>
<dbReference type="InterPro" id="IPR033122">
    <property type="entry name" value="LETM1-like_RBD"/>
</dbReference>
<feature type="domain" description="Letm1 RBD" evidence="10">
    <location>
        <begin position="211"/>
        <end position="382"/>
    </location>
</feature>
<feature type="compositionally biased region" description="Polar residues" evidence="8">
    <location>
        <begin position="168"/>
        <end position="177"/>
    </location>
</feature>
<feature type="transmembrane region" description="Helical" evidence="9">
    <location>
        <begin position="195"/>
        <end position="217"/>
    </location>
</feature>
<accession>A0A0U5G7U8</accession>
<dbReference type="PANTHER" id="PTHR14009">
    <property type="entry name" value="LEUCINE ZIPPER-EF-HAND CONTAINING TRANSMEMBRANE PROTEIN"/>
    <property type="match status" value="1"/>
</dbReference>
<evidence type="ECO:0000256" key="1">
    <source>
        <dbReference type="ARBA" id="ARBA00004434"/>
    </source>
</evidence>
<keyword evidence="5 7" id="KW-0496">Mitochondrion</keyword>
<keyword evidence="4 9" id="KW-1133">Transmembrane helix</keyword>
<keyword evidence="3" id="KW-0999">Mitochondrion inner membrane</keyword>
<evidence type="ECO:0000256" key="8">
    <source>
        <dbReference type="SAM" id="MobiDB-lite"/>
    </source>
</evidence>
<keyword evidence="2 9" id="KW-0812">Transmembrane</keyword>
<name>A0A0U5G7U8_ASPCI</name>
<evidence type="ECO:0000256" key="4">
    <source>
        <dbReference type="ARBA" id="ARBA00022989"/>
    </source>
</evidence>
<dbReference type="GO" id="GO:0005743">
    <property type="term" value="C:mitochondrial inner membrane"/>
    <property type="evidence" value="ECO:0007669"/>
    <property type="project" value="UniProtKB-SubCell"/>
</dbReference>
<comment type="subcellular location">
    <subcellularLocation>
        <location evidence="1">Mitochondrion inner membrane</location>
        <topology evidence="1">Single-pass membrane protein</topology>
    </subcellularLocation>
</comment>
<evidence type="ECO:0000256" key="2">
    <source>
        <dbReference type="ARBA" id="ARBA00022692"/>
    </source>
</evidence>
<evidence type="ECO:0000313" key="11">
    <source>
        <dbReference type="EMBL" id="CEL06654.1"/>
    </source>
</evidence>
<feature type="region of interest" description="Disordered" evidence="8">
    <location>
        <begin position="41"/>
        <end position="93"/>
    </location>
</feature>
<keyword evidence="12" id="KW-1185">Reference proteome</keyword>
<dbReference type="Proteomes" id="UP000054771">
    <property type="component" value="Unassembled WGS sequence"/>
</dbReference>
<dbReference type="Pfam" id="PF07766">
    <property type="entry name" value="LETM1_RBD"/>
    <property type="match status" value="1"/>
</dbReference>
<sequence length="382" mass="42933">MASLRTQRARFSHLPKTISFHSLPATSRLLQHPHLYQFRYKSHARPSSSAQPTDKHTVPSTTSTSSIPLSDDINPPPSTRPADLDIPESLPDTAPATDKVKRYFSIGRAYLSFYKTGLKNVYHNYCASLPIRRSLGIPARLPTAPPAAAFYAKPNSKGKYGSEDESHNGNQHLPTKTSRSTFQLLHRAAYDVRRMIPFTLILIICGELTPFLVLAFGNAVTPYTCRIPRQIEKYRSQRLSQKTKALSAHAAAVDGSVTPPEAGSEEEMRVIAQFVNKSWVEKASDEEVLRACAVLGLAKSHTMPSFLVGMLYRRRLKNFVEYLKLDDDLLRKCGGAKAMEAAELRFAVEERAGFGLAMGEEEWQAERMQRRWLEKWLERGTK</sequence>
<evidence type="ECO:0000256" key="7">
    <source>
        <dbReference type="PROSITE-ProRule" id="PRU01094"/>
    </source>
</evidence>
<reference evidence="12" key="1">
    <citation type="journal article" date="2016" name="Genome Announc.">
        <title>Draft genome sequences of fungus Aspergillus calidoustus.</title>
        <authorList>
            <person name="Horn F."/>
            <person name="Linde J."/>
            <person name="Mattern D.J."/>
            <person name="Walther G."/>
            <person name="Guthke R."/>
            <person name="Scherlach K."/>
            <person name="Martin K."/>
            <person name="Brakhage A.A."/>
            <person name="Petzke L."/>
            <person name="Valiante V."/>
        </authorList>
    </citation>
    <scope>NUCLEOTIDE SEQUENCE [LARGE SCALE GENOMIC DNA]</scope>
    <source>
        <strain evidence="12">SF006504</strain>
    </source>
</reference>
<dbReference type="AlphaFoldDB" id="A0A0U5G7U8"/>
<evidence type="ECO:0000256" key="6">
    <source>
        <dbReference type="ARBA" id="ARBA00023136"/>
    </source>
</evidence>
<dbReference type="PROSITE" id="PS51758">
    <property type="entry name" value="LETM1_RBD"/>
    <property type="match status" value="1"/>
</dbReference>
<proteinExistence type="predicted"/>
<organism evidence="11 12">
    <name type="scientific">Aspergillus calidoustus</name>
    <dbReference type="NCBI Taxonomy" id="454130"/>
    <lineage>
        <taxon>Eukaryota</taxon>
        <taxon>Fungi</taxon>
        <taxon>Dikarya</taxon>
        <taxon>Ascomycota</taxon>
        <taxon>Pezizomycotina</taxon>
        <taxon>Eurotiomycetes</taxon>
        <taxon>Eurotiomycetidae</taxon>
        <taxon>Eurotiales</taxon>
        <taxon>Aspergillaceae</taxon>
        <taxon>Aspergillus</taxon>
        <taxon>Aspergillus subgen. Nidulantes</taxon>
    </lineage>
</organism>
<protein>
    <recommendedName>
        <fullName evidence="10">Letm1 RBD domain-containing protein</fullName>
    </recommendedName>
</protein>
<dbReference type="OMA" id="HYVPKTF"/>